<keyword evidence="3" id="KW-1185">Reference proteome</keyword>
<evidence type="ECO:0000256" key="1">
    <source>
        <dbReference type="SAM" id="MobiDB-lite"/>
    </source>
</evidence>
<protein>
    <submittedName>
        <fullName evidence="2">Uncharacterized protein</fullName>
    </submittedName>
</protein>
<dbReference type="EMBL" id="JABDTM020018434">
    <property type="protein sequence ID" value="KAH0818022.1"/>
    <property type="molecule type" value="Genomic_DNA"/>
</dbReference>
<organism evidence="2 3">
    <name type="scientific">Tenebrio molitor</name>
    <name type="common">Yellow mealworm beetle</name>
    <dbReference type="NCBI Taxonomy" id="7067"/>
    <lineage>
        <taxon>Eukaryota</taxon>
        <taxon>Metazoa</taxon>
        <taxon>Ecdysozoa</taxon>
        <taxon>Arthropoda</taxon>
        <taxon>Hexapoda</taxon>
        <taxon>Insecta</taxon>
        <taxon>Pterygota</taxon>
        <taxon>Neoptera</taxon>
        <taxon>Endopterygota</taxon>
        <taxon>Coleoptera</taxon>
        <taxon>Polyphaga</taxon>
        <taxon>Cucujiformia</taxon>
        <taxon>Tenebrionidae</taxon>
        <taxon>Tenebrio</taxon>
    </lineage>
</organism>
<feature type="compositionally biased region" description="Basic and acidic residues" evidence="1">
    <location>
        <begin position="276"/>
        <end position="308"/>
    </location>
</feature>
<sequence length="372" mass="44091">MMARFRCGDEERENRYRTEGEEGAECATRRERQLSTCGMDIRGWKEQEEVQKVQEKDLRGMLGVDRETAGYTVKEKCKKNRLRVKAGKRAAKFEDKMDGRKILSERMEREIEEKEVVPDSQAGFRKRRGTMDTVYILDHLAKSELKKKTKMMVFNKRKRKSEENDWKWEESKIERVNKFKYLGYTFNERTTDKAHMGEIAGECFDVRGRDLGWKDQEEVERVQGKYLRGILGVDRVMPGYTVREECKKNRLKVKAGKTAANFEQNGGKGRVQVIGNRERERSTTRGTELSERDKDTDKQERRERTKESRYYKENERCMTEEILEYLKGETEIQMWERGERKQELNRRRGKKVQDVLRGERNDRVPCGMDAAK</sequence>
<comment type="caution">
    <text evidence="2">The sequence shown here is derived from an EMBL/GenBank/DDBJ whole genome shotgun (WGS) entry which is preliminary data.</text>
</comment>
<gene>
    <name evidence="2" type="ORF">GEV33_004769</name>
</gene>
<evidence type="ECO:0000313" key="2">
    <source>
        <dbReference type="EMBL" id="KAH0818022.1"/>
    </source>
</evidence>
<feature type="region of interest" description="Disordered" evidence="1">
    <location>
        <begin position="1"/>
        <end position="23"/>
    </location>
</feature>
<feature type="region of interest" description="Disordered" evidence="1">
    <location>
        <begin position="275"/>
        <end position="308"/>
    </location>
</feature>
<name>A0A8J6HPI4_TENMO</name>
<dbReference type="Proteomes" id="UP000719412">
    <property type="component" value="Unassembled WGS sequence"/>
</dbReference>
<evidence type="ECO:0000313" key="3">
    <source>
        <dbReference type="Proteomes" id="UP000719412"/>
    </source>
</evidence>
<reference evidence="2" key="1">
    <citation type="journal article" date="2020" name="J Insects Food Feed">
        <title>The yellow mealworm (Tenebrio molitor) genome: a resource for the emerging insects as food and feed industry.</title>
        <authorList>
            <person name="Eriksson T."/>
            <person name="Andere A."/>
            <person name="Kelstrup H."/>
            <person name="Emery V."/>
            <person name="Picard C."/>
        </authorList>
    </citation>
    <scope>NUCLEOTIDE SEQUENCE</scope>
    <source>
        <strain evidence="2">Stoneville</strain>
        <tissue evidence="2">Whole head</tissue>
    </source>
</reference>
<dbReference type="AlphaFoldDB" id="A0A8J6HPI4"/>
<reference evidence="2" key="2">
    <citation type="submission" date="2021-08" db="EMBL/GenBank/DDBJ databases">
        <authorList>
            <person name="Eriksson T."/>
        </authorList>
    </citation>
    <scope>NUCLEOTIDE SEQUENCE</scope>
    <source>
        <strain evidence="2">Stoneville</strain>
        <tissue evidence="2">Whole head</tissue>
    </source>
</reference>
<feature type="compositionally biased region" description="Basic and acidic residues" evidence="1">
    <location>
        <begin position="1"/>
        <end position="20"/>
    </location>
</feature>
<proteinExistence type="predicted"/>
<accession>A0A8J6HPI4</accession>